<dbReference type="Pfam" id="PF07853">
    <property type="entry name" value="DUF1648"/>
    <property type="match status" value="1"/>
</dbReference>
<dbReference type="Proteomes" id="UP000663440">
    <property type="component" value="Chromosome"/>
</dbReference>
<dbReference type="PIRSF" id="PIRSF038959">
    <property type="entry name" value="SdpI"/>
    <property type="match status" value="1"/>
</dbReference>
<dbReference type="EMBL" id="CP071448">
    <property type="protein sequence ID" value="QSW87845.1"/>
    <property type="molecule type" value="Genomic_DNA"/>
</dbReference>
<keyword evidence="1" id="KW-1133">Transmembrane helix</keyword>
<feature type="transmembrane region" description="Helical" evidence="1">
    <location>
        <begin position="190"/>
        <end position="208"/>
    </location>
</feature>
<evidence type="ECO:0000259" key="2">
    <source>
        <dbReference type="Pfam" id="PF07853"/>
    </source>
</evidence>
<keyword evidence="1" id="KW-0472">Membrane</keyword>
<feature type="domain" description="DUF1648" evidence="2">
    <location>
        <begin position="14"/>
        <end position="56"/>
    </location>
</feature>
<proteinExistence type="predicted"/>
<keyword evidence="1" id="KW-0812">Transmembrane</keyword>
<dbReference type="RefSeq" id="WP_207295056.1">
    <property type="nucleotide sequence ID" value="NZ_CP071448.1"/>
</dbReference>
<dbReference type="InterPro" id="IPR025962">
    <property type="entry name" value="SdpI/YhfL"/>
</dbReference>
<gene>
    <name evidence="3" type="ORF">J0383_16390</name>
</gene>
<feature type="transmembrane region" description="Helical" evidence="1">
    <location>
        <begin position="87"/>
        <end position="106"/>
    </location>
</feature>
<evidence type="ECO:0000313" key="4">
    <source>
        <dbReference type="Proteomes" id="UP000663440"/>
    </source>
</evidence>
<accession>A0ABX7QA02</accession>
<evidence type="ECO:0000313" key="3">
    <source>
        <dbReference type="EMBL" id="QSW87845.1"/>
    </source>
</evidence>
<protein>
    <submittedName>
        <fullName evidence="3">SdpI family protein</fullName>
    </submittedName>
</protein>
<organism evidence="3 4">
    <name type="scientific">Flavobacterium endoglycinae</name>
    <dbReference type="NCBI Taxonomy" id="2816357"/>
    <lineage>
        <taxon>Bacteria</taxon>
        <taxon>Pseudomonadati</taxon>
        <taxon>Bacteroidota</taxon>
        <taxon>Flavobacteriia</taxon>
        <taxon>Flavobacteriales</taxon>
        <taxon>Flavobacteriaceae</taxon>
        <taxon>Flavobacterium</taxon>
    </lineage>
</organism>
<feature type="transmembrane region" description="Helical" evidence="1">
    <location>
        <begin position="118"/>
        <end position="136"/>
    </location>
</feature>
<dbReference type="PANTHER" id="PTHR37810:SF5">
    <property type="entry name" value="IMMUNITY PROTEIN SDPI"/>
    <property type="match status" value="1"/>
</dbReference>
<evidence type="ECO:0000256" key="1">
    <source>
        <dbReference type="SAM" id="Phobius"/>
    </source>
</evidence>
<name>A0ABX7QA02_9FLAO</name>
<dbReference type="Pfam" id="PF13630">
    <property type="entry name" value="SdpI"/>
    <property type="match status" value="1"/>
</dbReference>
<dbReference type="InterPro" id="IPR026272">
    <property type="entry name" value="SdpI"/>
</dbReference>
<feature type="transmembrane region" description="Helical" evidence="1">
    <location>
        <begin position="49"/>
        <end position="67"/>
    </location>
</feature>
<keyword evidence="4" id="KW-1185">Reference proteome</keyword>
<reference evidence="3 4" key="1">
    <citation type="submission" date="2021-03" db="EMBL/GenBank/DDBJ databases">
        <title>Flavobacterium kribbensis sp. nov, an endophytic bacteria, isolated from soybean.</title>
        <authorList>
            <person name="Lee J."/>
            <person name="Seo J."/>
        </authorList>
    </citation>
    <scope>NUCLEOTIDE SEQUENCE [LARGE SCALE GENOMIC DNA]</scope>
    <source>
        <strain evidence="3 4">BB8</strain>
    </source>
</reference>
<feature type="transmembrane region" description="Helical" evidence="1">
    <location>
        <begin position="156"/>
        <end position="178"/>
    </location>
</feature>
<dbReference type="InterPro" id="IPR012867">
    <property type="entry name" value="DUF1648"/>
</dbReference>
<dbReference type="PANTHER" id="PTHR37810">
    <property type="entry name" value="IMMUNITY PROTEIN SDPI"/>
    <property type="match status" value="1"/>
</dbReference>
<sequence>MNLEFKKELPIIGIVLIPFVYLATIWNSLPERVPIHWNSKGEIDNWGNKLALIALLFMLPVLTYVIMSVITKIDPQKKLTLMGGKLYQLKFFLVLFMSILALFIVYSSKNQSFSSPNFTFVMIGALLMIFGNYFKVIRPNYFIGIRTPWTLKNEEVWKLTHVFAGKLWFIAGFLIILSSLVFEMPVFSKVFFPFVLIVAIMPIVYSYFKYSSLQKGENL</sequence>
<feature type="transmembrane region" description="Helical" evidence="1">
    <location>
        <begin position="9"/>
        <end position="29"/>
    </location>
</feature>